<evidence type="ECO:0008006" key="3">
    <source>
        <dbReference type="Google" id="ProtNLM"/>
    </source>
</evidence>
<accession>A0A1G6K2Z4</accession>
<dbReference type="STRING" id="1045774.SAMN05421872_101669"/>
<dbReference type="Proteomes" id="UP000199034">
    <property type="component" value="Unassembled WGS sequence"/>
</dbReference>
<evidence type="ECO:0000313" key="1">
    <source>
        <dbReference type="EMBL" id="SDC25317.1"/>
    </source>
</evidence>
<dbReference type="AlphaFoldDB" id="A0A1G6K2Z4"/>
<gene>
    <name evidence="1" type="ORF">SAMN05421872_101669</name>
</gene>
<dbReference type="InterPro" id="IPR021530">
    <property type="entry name" value="AllH-like"/>
</dbReference>
<evidence type="ECO:0000313" key="2">
    <source>
        <dbReference type="Proteomes" id="UP000199034"/>
    </source>
</evidence>
<dbReference type="Pfam" id="PF11392">
    <property type="entry name" value="AllH"/>
    <property type="match status" value="1"/>
</dbReference>
<reference evidence="1 2" key="1">
    <citation type="submission" date="2016-10" db="EMBL/GenBank/DDBJ databases">
        <authorList>
            <person name="de Groot N.N."/>
        </authorList>
    </citation>
    <scope>NUCLEOTIDE SEQUENCE [LARGE SCALE GENOMIC DNA]</scope>
    <source>
        <strain evidence="1 2">CGMCC 4.6858</strain>
    </source>
</reference>
<protein>
    <recommendedName>
        <fullName evidence="3">DUF2877 domain-containing protein</fullName>
    </recommendedName>
</protein>
<organism evidence="1 2">
    <name type="scientific">Nocardioides lianchengensis</name>
    <dbReference type="NCBI Taxonomy" id="1045774"/>
    <lineage>
        <taxon>Bacteria</taxon>
        <taxon>Bacillati</taxon>
        <taxon>Actinomycetota</taxon>
        <taxon>Actinomycetes</taxon>
        <taxon>Propionibacteriales</taxon>
        <taxon>Nocardioidaceae</taxon>
        <taxon>Nocardioides</taxon>
    </lineage>
</organism>
<name>A0A1G6K2Z4_9ACTN</name>
<sequence length="204" mass="21156">MLHRGPHAVYVDLHGWCTGVVDARAALVPCAMRTPTGALAELPARSAEVRDGVLHLDDRPLAVGRFARVTVPRIALDADRPAPLGTAEVRTLVGAGDGLTPYGDDQLCGWLAVHRAAGVPTPEVDAAVRAMAYRTTLLSATLLDCALHGEVLPEFGDWLQVVGTPAERGRAAALAAIGHTSGRGLLTGGRRALAGLGRRSGTAA</sequence>
<proteinExistence type="predicted"/>
<keyword evidence="2" id="KW-1185">Reference proteome</keyword>
<dbReference type="EMBL" id="FMZM01000001">
    <property type="protein sequence ID" value="SDC25317.1"/>
    <property type="molecule type" value="Genomic_DNA"/>
</dbReference>